<evidence type="ECO:0000313" key="10">
    <source>
        <dbReference type="EMBL" id="PIK35338.1"/>
    </source>
</evidence>
<dbReference type="PANTHER" id="PTHR12961">
    <property type="entry name" value="CONSERVED OLIGOMERIC GOLGI COMPLEX COMPONENT 2"/>
    <property type="match status" value="1"/>
</dbReference>
<dbReference type="OrthoDB" id="332281at2759"/>
<dbReference type="GO" id="GO:0007030">
    <property type="term" value="P:Golgi organization"/>
    <property type="evidence" value="ECO:0007669"/>
    <property type="project" value="InterPro"/>
</dbReference>
<evidence type="ECO:0000256" key="3">
    <source>
        <dbReference type="ARBA" id="ARBA00020977"/>
    </source>
</evidence>
<comment type="caution">
    <text evidence="10">The sequence shown here is derived from an EMBL/GenBank/DDBJ whole genome shotgun (WGS) entry which is preliminary data.</text>
</comment>
<dbReference type="GO" id="GO:0000139">
    <property type="term" value="C:Golgi membrane"/>
    <property type="evidence" value="ECO:0007669"/>
    <property type="project" value="UniProtKB-SubCell"/>
</dbReference>
<dbReference type="Pfam" id="PF06148">
    <property type="entry name" value="COG2_N"/>
    <property type="match status" value="1"/>
</dbReference>
<dbReference type="PANTHER" id="PTHR12961:SF0">
    <property type="entry name" value="CONSERVED OLIGOMERIC GOLGI COMPLEX SUBUNIT 2"/>
    <property type="match status" value="1"/>
</dbReference>
<gene>
    <name evidence="10" type="ORF">BSL78_27838</name>
</gene>
<keyword evidence="4" id="KW-0813">Transport</keyword>
<evidence type="ECO:0000256" key="8">
    <source>
        <dbReference type="ARBA" id="ARBA00031344"/>
    </source>
</evidence>
<keyword evidence="7" id="KW-0472">Membrane</keyword>
<evidence type="ECO:0000256" key="7">
    <source>
        <dbReference type="ARBA" id="ARBA00023136"/>
    </source>
</evidence>
<keyword evidence="11" id="KW-1185">Reference proteome</keyword>
<dbReference type="GO" id="GO:0017119">
    <property type="term" value="C:Golgi transport complex"/>
    <property type="evidence" value="ECO:0007669"/>
    <property type="project" value="TreeGrafter"/>
</dbReference>
<accession>A0A2G8JHZ6</accession>
<keyword evidence="5" id="KW-0653">Protein transport</keyword>
<name>A0A2G8JHZ6_STIJA</name>
<sequence>MTLDLKLFPVEATTLCFDKEEFMTPDFDVDAFVADCRRRVQLETLREDLHMYFRTLKNAMVELIIRTMLTL</sequence>
<evidence type="ECO:0000256" key="6">
    <source>
        <dbReference type="ARBA" id="ARBA00023034"/>
    </source>
</evidence>
<dbReference type="Proteomes" id="UP000230750">
    <property type="component" value="Unassembled WGS sequence"/>
</dbReference>
<comment type="subcellular location">
    <subcellularLocation>
        <location evidence="1">Golgi apparatus membrane</location>
        <topology evidence="1">Peripheral membrane protein</topology>
    </subcellularLocation>
</comment>
<evidence type="ECO:0000256" key="2">
    <source>
        <dbReference type="ARBA" id="ARBA00007603"/>
    </source>
</evidence>
<evidence type="ECO:0000256" key="1">
    <source>
        <dbReference type="ARBA" id="ARBA00004395"/>
    </source>
</evidence>
<keyword evidence="6" id="KW-0333">Golgi apparatus</keyword>
<dbReference type="STRING" id="307972.A0A2G8JHZ6"/>
<dbReference type="GO" id="GO:0015031">
    <property type="term" value="P:protein transport"/>
    <property type="evidence" value="ECO:0007669"/>
    <property type="project" value="UniProtKB-KW"/>
</dbReference>
<evidence type="ECO:0000259" key="9">
    <source>
        <dbReference type="Pfam" id="PF06148"/>
    </source>
</evidence>
<dbReference type="EMBL" id="MRZV01001926">
    <property type="protein sequence ID" value="PIK35338.1"/>
    <property type="molecule type" value="Genomic_DNA"/>
</dbReference>
<proteinExistence type="inferred from homology"/>
<reference evidence="10 11" key="1">
    <citation type="journal article" date="2017" name="PLoS Biol.">
        <title>The sea cucumber genome provides insights into morphological evolution and visceral regeneration.</title>
        <authorList>
            <person name="Zhang X."/>
            <person name="Sun L."/>
            <person name="Yuan J."/>
            <person name="Sun Y."/>
            <person name="Gao Y."/>
            <person name="Zhang L."/>
            <person name="Li S."/>
            <person name="Dai H."/>
            <person name="Hamel J.F."/>
            <person name="Liu C."/>
            <person name="Yu Y."/>
            <person name="Liu S."/>
            <person name="Lin W."/>
            <person name="Guo K."/>
            <person name="Jin S."/>
            <person name="Xu P."/>
            <person name="Storey K.B."/>
            <person name="Huan P."/>
            <person name="Zhang T."/>
            <person name="Zhou Y."/>
            <person name="Zhang J."/>
            <person name="Lin C."/>
            <person name="Li X."/>
            <person name="Xing L."/>
            <person name="Huo D."/>
            <person name="Sun M."/>
            <person name="Wang L."/>
            <person name="Mercier A."/>
            <person name="Li F."/>
            <person name="Yang H."/>
            <person name="Xiang J."/>
        </authorList>
    </citation>
    <scope>NUCLEOTIDE SEQUENCE [LARGE SCALE GENOMIC DNA]</scope>
    <source>
        <strain evidence="10">Shaxun</strain>
        <tissue evidence="10">Muscle</tissue>
    </source>
</reference>
<comment type="similarity">
    <text evidence="2">Belongs to the COG2 family.</text>
</comment>
<dbReference type="InterPro" id="IPR009316">
    <property type="entry name" value="COG2"/>
</dbReference>
<dbReference type="GO" id="GO:0006891">
    <property type="term" value="P:intra-Golgi vesicle-mediated transport"/>
    <property type="evidence" value="ECO:0007669"/>
    <property type="project" value="TreeGrafter"/>
</dbReference>
<protein>
    <recommendedName>
        <fullName evidence="3">Conserved oligomeric Golgi complex subunit 2</fullName>
    </recommendedName>
    <alternativeName>
        <fullName evidence="8">Component of oligomeric Golgi complex 2</fullName>
    </alternativeName>
</protein>
<evidence type="ECO:0000256" key="4">
    <source>
        <dbReference type="ARBA" id="ARBA00022448"/>
    </source>
</evidence>
<organism evidence="10 11">
    <name type="scientific">Stichopus japonicus</name>
    <name type="common">Sea cucumber</name>
    <dbReference type="NCBI Taxonomy" id="307972"/>
    <lineage>
        <taxon>Eukaryota</taxon>
        <taxon>Metazoa</taxon>
        <taxon>Echinodermata</taxon>
        <taxon>Eleutherozoa</taxon>
        <taxon>Echinozoa</taxon>
        <taxon>Holothuroidea</taxon>
        <taxon>Aspidochirotacea</taxon>
        <taxon>Aspidochirotida</taxon>
        <taxon>Stichopodidae</taxon>
        <taxon>Apostichopus</taxon>
    </lineage>
</organism>
<dbReference type="InterPro" id="IPR024602">
    <property type="entry name" value="COG_su2_N"/>
</dbReference>
<evidence type="ECO:0000256" key="5">
    <source>
        <dbReference type="ARBA" id="ARBA00022927"/>
    </source>
</evidence>
<evidence type="ECO:0000313" key="11">
    <source>
        <dbReference type="Proteomes" id="UP000230750"/>
    </source>
</evidence>
<dbReference type="AlphaFoldDB" id="A0A2G8JHZ6"/>
<feature type="domain" description="Conserved oligomeric Golgi complex subunit 2 N-terminal" evidence="9">
    <location>
        <begin position="15"/>
        <end position="64"/>
    </location>
</feature>